<proteinExistence type="predicted"/>
<protein>
    <submittedName>
        <fullName evidence="2">Uncharacterized protein</fullName>
    </submittedName>
</protein>
<keyword evidence="3" id="KW-1185">Reference proteome</keyword>
<dbReference type="RefSeq" id="WP_193994906.1">
    <property type="nucleotide sequence ID" value="NZ_JADEXP010000221.1"/>
</dbReference>
<accession>A0A928ZX29</accession>
<organism evidence="2 3">
    <name type="scientific">Leptolyngbya cf. ectocarpi LEGE 11479</name>
    <dbReference type="NCBI Taxonomy" id="1828722"/>
    <lineage>
        <taxon>Bacteria</taxon>
        <taxon>Bacillati</taxon>
        <taxon>Cyanobacteriota</taxon>
        <taxon>Cyanophyceae</taxon>
        <taxon>Leptolyngbyales</taxon>
        <taxon>Leptolyngbyaceae</taxon>
        <taxon>Leptolyngbya group</taxon>
        <taxon>Leptolyngbya</taxon>
    </lineage>
</organism>
<reference evidence="2" key="1">
    <citation type="submission" date="2020-10" db="EMBL/GenBank/DDBJ databases">
        <authorList>
            <person name="Castelo-Branco R."/>
            <person name="Eusebio N."/>
            <person name="Adriana R."/>
            <person name="Vieira A."/>
            <person name="Brugerolle De Fraissinette N."/>
            <person name="Rezende De Castro R."/>
            <person name="Schneider M.P."/>
            <person name="Vasconcelos V."/>
            <person name="Leao P.N."/>
        </authorList>
    </citation>
    <scope>NUCLEOTIDE SEQUENCE</scope>
    <source>
        <strain evidence="2">LEGE 11479</strain>
    </source>
</reference>
<evidence type="ECO:0000313" key="3">
    <source>
        <dbReference type="Proteomes" id="UP000615026"/>
    </source>
</evidence>
<feature type="region of interest" description="Disordered" evidence="1">
    <location>
        <begin position="1"/>
        <end position="21"/>
    </location>
</feature>
<sequence length="85" mass="9469">MLTDPTQGATAPTVPPAPELLPDQLPEQQFEIVRHMLFGTLTGVQLTIKDLHNKHYAEPNDWSKPISTGRPNEVMAILTKKVRVV</sequence>
<name>A0A928ZX29_LEPEC</name>
<dbReference type="EMBL" id="JADEXP010000221">
    <property type="protein sequence ID" value="MBE9068985.1"/>
    <property type="molecule type" value="Genomic_DNA"/>
</dbReference>
<dbReference type="Proteomes" id="UP000615026">
    <property type="component" value="Unassembled WGS sequence"/>
</dbReference>
<feature type="compositionally biased region" description="Polar residues" evidence="1">
    <location>
        <begin position="1"/>
        <end position="10"/>
    </location>
</feature>
<dbReference type="AlphaFoldDB" id="A0A928ZX29"/>
<gene>
    <name evidence="2" type="ORF">IQ260_20280</name>
</gene>
<evidence type="ECO:0000313" key="2">
    <source>
        <dbReference type="EMBL" id="MBE9068985.1"/>
    </source>
</evidence>
<evidence type="ECO:0000256" key="1">
    <source>
        <dbReference type="SAM" id="MobiDB-lite"/>
    </source>
</evidence>
<comment type="caution">
    <text evidence="2">The sequence shown here is derived from an EMBL/GenBank/DDBJ whole genome shotgun (WGS) entry which is preliminary data.</text>
</comment>